<dbReference type="GO" id="GO:0000139">
    <property type="term" value="C:Golgi membrane"/>
    <property type="evidence" value="ECO:0007669"/>
    <property type="project" value="UniProtKB-SubCell"/>
</dbReference>
<evidence type="ECO:0000256" key="7">
    <source>
        <dbReference type="ARBA" id="ARBA00023136"/>
    </source>
</evidence>
<keyword evidence="7 8" id="KW-0472">Membrane</keyword>
<protein>
    <recommendedName>
        <fullName evidence="8">Post-GPI attachment to proteins factor 3</fullName>
    </recommendedName>
</protein>
<evidence type="ECO:0000256" key="5">
    <source>
        <dbReference type="ARBA" id="ARBA00022729"/>
    </source>
</evidence>
<dbReference type="GO" id="GO:0016788">
    <property type="term" value="F:hydrolase activity, acting on ester bonds"/>
    <property type="evidence" value="ECO:0007669"/>
    <property type="project" value="TreeGrafter"/>
</dbReference>
<dbReference type="OMA" id="DFMIEDC"/>
<dbReference type="PANTHER" id="PTHR13148:SF0">
    <property type="entry name" value="POST-GPI ATTACHMENT TO PROTEINS FACTOR 3"/>
    <property type="match status" value="1"/>
</dbReference>
<comment type="function">
    <text evidence="8">Involved in the lipid remodeling steps of GPI-anchor maturation.</text>
</comment>
<keyword evidence="8" id="KW-0333">Golgi apparatus</keyword>
<sequence length="367" mass="42864">MHKVLLRSRDIILRGFKMNMKMATSCSSGWAASGSSVFDGGRVVINRKLGSFPVLLVLFLCLCVFPISVRPSRGDRDYTFHNCLIKCKQNSCVGKDYIGQPNYLKYLSWDCDSECKYQCMWQTVHTFQQHNIPIPQFFGKWPFIRLWGVQEPASAVFSLMNLLSHVVGIWHLRRNVPKDAPLIPLWYLFAAVCINGWIWSIVFHTRDFPVTELMDYFSAFSMNAFSFFSVFVRLFQKWMCWPVMTMGVLILSFCAYHVHYLTFVHFDYGYNMKANIAMGVLNASCWLTWSGVNRRSLHHVWKCALFVLLAVASLVMEVFDFPPIFWVIDAHALWHLFTGPLTLLWYSFLVDDCRYLYEEEKEKQKLM</sequence>
<dbReference type="PANTHER" id="PTHR13148">
    <property type="entry name" value="PER1-RELATED"/>
    <property type="match status" value="1"/>
</dbReference>
<evidence type="ECO:0000256" key="6">
    <source>
        <dbReference type="ARBA" id="ARBA00022989"/>
    </source>
</evidence>
<feature type="transmembrane region" description="Helical" evidence="8">
    <location>
        <begin position="247"/>
        <end position="266"/>
    </location>
</feature>
<feature type="transmembrane region" description="Helical" evidence="8">
    <location>
        <begin position="182"/>
        <end position="204"/>
    </location>
</feature>
<dbReference type="STRING" id="48709.A0A1D2NK48"/>
<keyword evidence="6 8" id="KW-1133">Transmembrane helix</keyword>
<dbReference type="Pfam" id="PF04080">
    <property type="entry name" value="Per1"/>
    <property type="match status" value="1"/>
</dbReference>
<feature type="transmembrane region" description="Helical" evidence="8">
    <location>
        <begin position="216"/>
        <end position="235"/>
    </location>
</feature>
<name>A0A1D2NK48_ORCCI</name>
<evidence type="ECO:0000256" key="4">
    <source>
        <dbReference type="ARBA" id="ARBA00022692"/>
    </source>
</evidence>
<evidence type="ECO:0000313" key="9">
    <source>
        <dbReference type="EMBL" id="ODN05485.1"/>
    </source>
</evidence>
<keyword evidence="10" id="KW-1185">Reference proteome</keyword>
<dbReference type="Proteomes" id="UP000094527">
    <property type="component" value="Unassembled WGS sequence"/>
</dbReference>
<comment type="similarity">
    <text evidence="2 8">Belongs to the PGAP3 family.</text>
</comment>
<dbReference type="GO" id="GO:0006506">
    <property type="term" value="P:GPI anchor biosynthetic process"/>
    <property type="evidence" value="ECO:0007669"/>
    <property type="project" value="UniProtKB-KW"/>
</dbReference>
<dbReference type="GO" id="GO:0005789">
    <property type="term" value="C:endoplasmic reticulum membrane"/>
    <property type="evidence" value="ECO:0007669"/>
    <property type="project" value="TreeGrafter"/>
</dbReference>
<evidence type="ECO:0000256" key="1">
    <source>
        <dbReference type="ARBA" id="ARBA00004127"/>
    </source>
</evidence>
<reference evidence="9 10" key="1">
    <citation type="journal article" date="2016" name="Genome Biol. Evol.">
        <title>Gene Family Evolution Reflects Adaptation to Soil Environmental Stressors in the Genome of the Collembolan Orchesella cincta.</title>
        <authorList>
            <person name="Faddeeva-Vakhrusheva A."/>
            <person name="Derks M.F."/>
            <person name="Anvar S.Y."/>
            <person name="Agamennone V."/>
            <person name="Suring W."/>
            <person name="Smit S."/>
            <person name="van Straalen N.M."/>
            <person name="Roelofs D."/>
        </authorList>
    </citation>
    <scope>NUCLEOTIDE SEQUENCE [LARGE SCALE GENOMIC DNA]</scope>
    <source>
        <tissue evidence="9">Mixed pool</tissue>
    </source>
</reference>
<feature type="transmembrane region" description="Helical" evidence="8">
    <location>
        <begin position="304"/>
        <end position="328"/>
    </location>
</feature>
<evidence type="ECO:0000256" key="3">
    <source>
        <dbReference type="ARBA" id="ARBA00022502"/>
    </source>
</evidence>
<organism evidence="9 10">
    <name type="scientific">Orchesella cincta</name>
    <name type="common">Springtail</name>
    <name type="synonym">Podura cincta</name>
    <dbReference type="NCBI Taxonomy" id="48709"/>
    <lineage>
        <taxon>Eukaryota</taxon>
        <taxon>Metazoa</taxon>
        <taxon>Ecdysozoa</taxon>
        <taxon>Arthropoda</taxon>
        <taxon>Hexapoda</taxon>
        <taxon>Collembola</taxon>
        <taxon>Entomobryomorpha</taxon>
        <taxon>Entomobryoidea</taxon>
        <taxon>Orchesellidae</taxon>
        <taxon>Orchesellinae</taxon>
        <taxon>Orchesella</taxon>
    </lineage>
</organism>
<dbReference type="AlphaFoldDB" id="A0A1D2NK48"/>
<dbReference type="EMBL" id="LJIJ01000022">
    <property type="protein sequence ID" value="ODN05485.1"/>
    <property type="molecule type" value="Genomic_DNA"/>
</dbReference>
<evidence type="ECO:0000256" key="2">
    <source>
        <dbReference type="ARBA" id="ARBA00006387"/>
    </source>
</evidence>
<dbReference type="InterPro" id="IPR007217">
    <property type="entry name" value="Per1-like"/>
</dbReference>
<keyword evidence="4 8" id="KW-0812">Transmembrane</keyword>
<evidence type="ECO:0000313" key="10">
    <source>
        <dbReference type="Proteomes" id="UP000094527"/>
    </source>
</evidence>
<evidence type="ECO:0000256" key="8">
    <source>
        <dbReference type="RuleBase" id="RU365066"/>
    </source>
</evidence>
<feature type="transmembrane region" description="Helical" evidence="8">
    <location>
        <begin position="334"/>
        <end position="357"/>
    </location>
</feature>
<feature type="transmembrane region" description="Helical" evidence="8">
    <location>
        <begin position="50"/>
        <end position="69"/>
    </location>
</feature>
<gene>
    <name evidence="9" type="ORF">Ocin01_01164</name>
</gene>
<comment type="subcellular location">
    <subcellularLocation>
        <location evidence="1">Endomembrane system</location>
        <topology evidence="1">Multi-pass membrane protein</topology>
    </subcellularLocation>
    <subcellularLocation>
        <location evidence="8">Golgi apparatus membrane</location>
        <topology evidence="8">Multi-pass membrane protein</topology>
    </subcellularLocation>
</comment>
<dbReference type="OrthoDB" id="419770at2759"/>
<accession>A0A1D2NK48</accession>
<keyword evidence="3 8" id="KW-0337">GPI-anchor biosynthesis</keyword>
<comment type="caution">
    <text evidence="9">The sequence shown here is derived from an EMBL/GenBank/DDBJ whole genome shotgun (WGS) entry which is preliminary data.</text>
</comment>
<feature type="transmembrane region" description="Helical" evidence="8">
    <location>
        <begin position="272"/>
        <end position="292"/>
    </location>
</feature>
<keyword evidence="5" id="KW-0732">Signal</keyword>
<proteinExistence type="inferred from homology"/>